<dbReference type="AlphaFoldDB" id="A0A7X4H3S7"/>
<reference evidence="4 5" key="1">
    <citation type="submission" date="2019-12" db="EMBL/GenBank/DDBJ databases">
        <title>Novel species isolated from a subtropical stream in China.</title>
        <authorList>
            <person name="Lu H."/>
        </authorList>
    </citation>
    <scope>NUCLEOTIDE SEQUENCE [LARGE SCALE GENOMIC DNA]</scope>
    <source>
        <strain evidence="3 4">FT109W</strain>
        <strain evidence="2 5">FT134W</strain>
    </source>
</reference>
<protein>
    <submittedName>
        <fullName evidence="2">Uncharacterized protein</fullName>
    </submittedName>
</protein>
<feature type="transmembrane region" description="Helical" evidence="1">
    <location>
        <begin position="32"/>
        <end position="50"/>
    </location>
</feature>
<accession>A0A7X4H3S7</accession>
<evidence type="ECO:0000313" key="4">
    <source>
        <dbReference type="Proteomes" id="UP000466332"/>
    </source>
</evidence>
<feature type="transmembrane region" description="Helical" evidence="1">
    <location>
        <begin position="7"/>
        <end position="26"/>
    </location>
</feature>
<evidence type="ECO:0000313" key="3">
    <source>
        <dbReference type="EMBL" id="MYN40142.1"/>
    </source>
</evidence>
<organism evidence="2 5">
    <name type="scientific">Duganella margarita</name>
    <dbReference type="NCBI Taxonomy" id="2692170"/>
    <lineage>
        <taxon>Bacteria</taxon>
        <taxon>Pseudomonadati</taxon>
        <taxon>Pseudomonadota</taxon>
        <taxon>Betaproteobacteria</taxon>
        <taxon>Burkholderiales</taxon>
        <taxon>Oxalobacteraceae</taxon>
        <taxon>Telluria group</taxon>
        <taxon>Duganella</taxon>
    </lineage>
</organism>
<keyword evidence="4" id="KW-1185">Reference proteome</keyword>
<dbReference type="Proteomes" id="UP000466332">
    <property type="component" value="Unassembled WGS sequence"/>
</dbReference>
<comment type="caution">
    <text evidence="2">The sequence shown here is derived from an EMBL/GenBank/DDBJ whole genome shotgun (WGS) entry which is preliminary data.</text>
</comment>
<evidence type="ECO:0000256" key="1">
    <source>
        <dbReference type="SAM" id="Phobius"/>
    </source>
</evidence>
<dbReference type="Proteomes" id="UP000469734">
    <property type="component" value="Unassembled WGS sequence"/>
</dbReference>
<proteinExistence type="predicted"/>
<keyword evidence="1" id="KW-1133">Transmembrane helix</keyword>
<keyword evidence="1" id="KW-0812">Transmembrane</keyword>
<name>A0A7X4H3S7_9BURK</name>
<dbReference type="EMBL" id="WWCS01000006">
    <property type="protein sequence ID" value="MYN40142.1"/>
    <property type="molecule type" value="Genomic_DNA"/>
</dbReference>
<sequence length="120" mass="12905">MQIKARLHALPLPVSAIALLAALVLANLDYQTAGWALFGAGIIGWVRFDAKQLLKADRYGLSPALALLAYPALAGDQTNVSITFALALHALVVFLILTSRHLSEDIAQAFSQQKGINQRI</sequence>
<evidence type="ECO:0000313" key="5">
    <source>
        <dbReference type="Proteomes" id="UP000469734"/>
    </source>
</evidence>
<keyword evidence="1" id="KW-0472">Membrane</keyword>
<dbReference type="RefSeq" id="WP_161045189.1">
    <property type="nucleotide sequence ID" value="NZ_WWCR01000016.1"/>
</dbReference>
<gene>
    <name evidence="3" type="ORF">GTP55_12235</name>
    <name evidence="2" type="ORF">GTP56_16140</name>
</gene>
<dbReference type="EMBL" id="WWCR01000016">
    <property type="protein sequence ID" value="MYM73724.1"/>
    <property type="molecule type" value="Genomic_DNA"/>
</dbReference>
<feature type="transmembrane region" description="Helical" evidence="1">
    <location>
        <begin position="80"/>
        <end position="98"/>
    </location>
</feature>
<evidence type="ECO:0000313" key="2">
    <source>
        <dbReference type="EMBL" id="MYM73724.1"/>
    </source>
</evidence>